<evidence type="ECO:0000313" key="1">
    <source>
        <dbReference type="EMBL" id="MDQ0252740.1"/>
    </source>
</evidence>
<proteinExistence type="predicted"/>
<keyword evidence="2" id="KW-1185">Reference proteome</keyword>
<evidence type="ECO:0000313" key="2">
    <source>
        <dbReference type="Proteomes" id="UP001230005"/>
    </source>
</evidence>
<dbReference type="EMBL" id="JAUSUG010000001">
    <property type="protein sequence ID" value="MDQ0252740.1"/>
    <property type="molecule type" value="Genomic_DNA"/>
</dbReference>
<sequence>MSSVIIFAYGAPGSMDNLKEYYTHIRHGNAPSEEEWRLLKNNIYNIGKTDLLCSITERQGEALIHSLKPYFEAKVKGYTAYKHTAPFVEDVACDLLSVTSNIEVLYDIGYDCQPLCKKWGLEFIRTEIPTDSYDFIIALTNIVKRKGYNLQ</sequence>
<name>A0ABT9ZP74_9BACI</name>
<protein>
    <submittedName>
        <fullName evidence="1">Protoheme ferro-lyase</fullName>
    </submittedName>
</protein>
<organism evidence="1 2">
    <name type="scientific">Evansella vedderi</name>
    <dbReference type="NCBI Taxonomy" id="38282"/>
    <lineage>
        <taxon>Bacteria</taxon>
        <taxon>Bacillati</taxon>
        <taxon>Bacillota</taxon>
        <taxon>Bacilli</taxon>
        <taxon>Bacillales</taxon>
        <taxon>Bacillaceae</taxon>
        <taxon>Evansella</taxon>
    </lineage>
</organism>
<comment type="caution">
    <text evidence="1">The sequence shown here is derived from an EMBL/GenBank/DDBJ whole genome shotgun (WGS) entry which is preliminary data.</text>
</comment>
<dbReference type="Proteomes" id="UP001230005">
    <property type="component" value="Unassembled WGS sequence"/>
</dbReference>
<accession>A0ABT9ZP74</accession>
<gene>
    <name evidence="1" type="ORF">J2S74_000112</name>
</gene>
<reference evidence="1 2" key="1">
    <citation type="submission" date="2023-07" db="EMBL/GenBank/DDBJ databases">
        <title>Genomic Encyclopedia of Type Strains, Phase IV (KMG-IV): sequencing the most valuable type-strain genomes for metagenomic binning, comparative biology and taxonomic classification.</title>
        <authorList>
            <person name="Goeker M."/>
        </authorList>
    </citation>
    <scope>NUCLEOTIDE SEQUENCE [LARGE SCALE GENOMIC DNA]</scope>
    <source>
        <strain evidence="1 2">DSM 9768</strain>
    </source>
</reference>
<dbReference type="RefSeq" id="WP_307320486.1">
    <property type="nucleotide sequence ID" value="NZ_JAUSUG010000001.1"/>
</dbReference>
<dbReference type="SUPFAM" id="SSF53800">
    <property type="entry name" value="Chelatase"/>
    <property type="match status" value="1"/>
</dbReference>
<dbReference type="Gene3D" id="3.40.50.1400">
    <property type="match status" value="1"/>
</dbReference>